<dbReference type="Gramene" id="Kaladp0008s0340.1.v1.1">
    <property type="protein sequence ID" value="Kaladp0008s0340.1.v1.1"/>
    <property type="gene ID" value="Kaladp0008s0340.v1.1"/>
</dbReference>
<feature type="domain" description="3-oxo-5-alpha-steroid 4-dehydrogenase C-terminal" evidence="7">
    <location>
        <begin position="161"/>
        <end position="270"/>
    </location>
</feature>
<dbReference type="PANTHER" id="PTHR10556">
    <property type="entry name" value="3-OXO-5-ALPHA-STEROID 4-DEHYDROGENASE"/>
    <property type="match status" value="1"/>
</dbReference>
<evidence type="ECO:0000313" key="8">
    <source>
        <dbReference type="EnsemblPlants" id="Kaladp0008s0340.1.v1.1"/>
    </source>
</evidence>
<evidence type="ECO:0000256" key="2">
    <source>
        <dbReference type="ARBA" id="ARBA00007742"/>
    </source>
</evidence>
<evidence type="ECO:0000256" key="5">
    <source>
        <dbReference type="ARBA" id="ARBA00023136"/>
    </source>
</evidence>
<comment type="subcellular location">
    <subcellularLocation>
        <location evidence="1">Membrane</location>
        <topology evidence="1">Multi-pass membrane protein</topology>
    </subcellularLocation>
</comment>
<dbReference type="PROSITE" id="PS50244">
    <property type="entry name" value="S5A_REDUCTASE"/>
    <property type="match status" value="1"/>
</dbReference>
<accession>A0A7N0RCF4</accession>
<dbReference type="AlphaFoldDB" id="A0A7N0RCF4"/>
<dbReference type="GO" id="GO:0016020">
    <property type="term" value="C:membrane"/>
    <property type="evidence" value="ECO:0007669"/>
    <property type="project" value="UniProtKB-SubCell"/>
</dbReference>
<keyword evidence="4 6" id="KW-1133">Transmembrane helix</keyword>
<feature type="transmembrane region" description="Helical" evidence="6">
    <location>
        <begin position="20"/>
        <end position="40"/>
    </location>
</feature>
<dbReference type="Pfam" id="PF02544">
    <property type="entry name" value="Steroid_dh"/>
    <property type="match status" value="1"/>
</dbReference>
<keyword evidence="5 6" id="KW-0472">Membrane</keyword>
<dbReference type="Proteomes" id="UP000594263">
    <property type="component" value="Unplaced"/>
</dbReference>
<dbReference type="GO" id="GO:0016627">
    <property type="term" value="F:oxidoreductase activity, acting on the CH-CH group of donors"/>
    <property type="evidence" value="ECO:0007669"/>
    <property type="project" value="InterPro"/>
</dbReference>
<feature type="transmembrane region" description="Helical" evidence="6">
    <location>
        <begin position="162"/>
        <end position="180"/>
    </location>
</feature>
<dbReference type="InterPro" id="IPR039357">
    <property type="entry name" value="SRD5A/TECR"/>
</dbReference>
<sequence length="300" mass="33180">MESTLQMLWHVFFPLPDSILVKVMCLVSLGALAYLGMAEVRGKHLQYSKFWNAKSMKSVSITKVRLSGKVGMTIAYAPGLLAALASFAISPSLDSARLDLLRCALALHFAKRIFELVFIHKLSSPMILDSALVISINHSVSSATLIYTQYLSVSLPEPTVDLKYIGVGLFFVGLGGNFYHNYLLAKLGKEGSSDNGYKIPQGGMFSSVICPHYLFEVIAYVGIAQTLYALSFALGTMVYLAGRSWATKKWYLSKFESCPRDVKCMIPFFLLANAHFSLYMFGSLGCFYHKIVKHVCLETG</sequence>
<proteinExistence type="inferred from homology"/>
<dbReference type="GO" id="GO:0006629">
    <property type="term" value="P:lipid metabolic process"/>
    <property type="evidence" value="ECO:0007669"/>
    <property type="project" value="InterPro"/>
</dbReference>
<organism evidence="8 9">
    <name type="scientific">Kalanchoe fedtschenkoi</name>
    <name type="common">Lavender scallops</name>
    <name type="synonym">South American air plant</name>
    <dbReference type="NCBI Taxonomy" id="63787"/>
    <lineage>
        <taxon>Eukaryota</taxon>
        <taxon>Viridiplantae</taxon>
        <taxon>Streptophyta</taxon>
        <taxon>Embryophyta</taxon>
        <taxon>Tracheophyta</taxon>
        <taxon>Spermatophyta</taxon>
        <taxon>Magnoliopsida</taxon>
        <taxon>eudicotyledons</taxon>
        <taxon>Gunneridae</taxon>
        <taxon>Pentapetalae</taxon>
        <taxon>Saxifragales</taxon>
        <taxon>Crassulaceae</taxon>
        <taxon>Kalanchoe</taxon>
    </lineage>
</organism>
<name>A0A7N0RCF4_KALFE</name>
<evidence type="ECO:0000256" key="4">
    <source>
        <dbReference type="ARBA" id="ARBA00022989"/>
    </source>
</evidence>
<keyword evidence="9" id="KW-1185">Reference proteome</keyword>
<keyword evidence="3 6" id="KW-0812">Transmembrane</keyword>
<feature type="transmembrane region" description="Helical" evidence="6">
    <location>
        <begin position="70"/>
        <end position="89"/>
    </location>
</feature>
<evidence type="ECO:0000256" key="1">
    <source>
        <dbReference type="ARBA" id="ARBA00004141"/>
    </source>
</evidence>
<evidence type="ECO:0000256" key="3">
    <source>
        <dbReference type="ARBA" id="ARBA00022692"/>
    </source>
</evidence>
<feature type="transmembrane region" description="Helical" evidence="6">
    <location>
        <begin position="262"/>
        <end position="281"/>
    </location>
</feature>
<evidence type="ECO:0000256" key="6">
    <source>
        <dbReference type="SAM" id="Phobius"/>
    </source>
</evidence>
<comment type="similarity">
    <text evidence="2">Belongs to the steroid 5-alpha reductase family.</text>
</comment>
<reference evidence="8" key="1">
    <citation type="submission" date="2021-01" db="UniProtKB">
        <authorList>
            <consortium name="EnsemblPlants"/>
        </authorList>
    </citation>
    <scope>IDENTIFICATION</scope>
</reference>
<protein>
    <recommendedName>
        <fullName evidence="7">3-oxo-5-alpha-steroid 4-dehydrogenase C-terminal domain-containing protein</fullName>
    </recommendedName>
</protein>
<feature type="transmembrane region" description="Helical" evidence="6">
    <location>
        <begin position="217"/>
        <end position="241"/>
    </location>
</feature>
<dbReference type="OMA" id="FWIFPPQ"/>
<dbReference type="PANTHER" id="PTHR10556:SF35">
    <property type="entry name" value="3-OXO-5-ALPHA-STEROID 4-DEHYDROGENASE FAMILY PROTEIN"/>
    <property type="match status" value="1"/>
</dbReference>
<dbReference type="EnsemblPlants" id="Kaladp0008s0340.1.v1.1">
    <property type="protein sequence ID" value="Kaladp0008s0340.1.v1.1"/>
    <property type="gene ID" value="Kaladp0008s0340.v1.1"/>
</dbReference>
<dbReference type="InterPro" id="IPR001104">
    <property type="entry name" value="3-oxo-5_a-steroid_4-DH_C"/>
</dbReference>
<evidence type="ECO:0000259" key="7">
    <source>
        <dbReference type="Pfam" id="PF02544"/>
    </source>
</evidence>
<evidence type="ECO:0000313" key="9">
    <source>
        <dbReference type="Proteomes" id="UP000594263"/>
    </source>
</evidence>